<feature type="compositionally biased region" description="Low complexity" evidence="1">
    <location>
        <begin position="50"/>
        <end position="64"/>
    </location>
</feature>
<feature type="compositionally biased region" description="Low complexity" evidence="1">
    <location>
        <begin position="250"/>
        <end position="264"/>
    </location>
</feature>
<feature type="compositionally biased region" description="Low complexity" evidence="1">
    <location>
        <begin position="11"/>
        <end position="28"/>
    </location>
</feature>
<organism evidence="2 3">
    <name type="scientific">Streptomyces cinerochromogenes</name>
    <dbReference type="NCBI Taxonomy" id="66422"/>
    <lineage>
        <taxon>Bacteria</taxon>
        <taxon>Bacillati</taxon>
        <taxon>Actinomycetota</taxon>
        <taxon>Actinomycetes</taxon>
        <taxon>Kitasatosporales</taxon>
        <taxon>Streptomycetaceae</taxon>
        <taxon>Streptomyces</taxon>
    </lineage>
</organism>
<feature type="compositionally biased region" description="Low complexity" evidence="1">
    <location>
        <begin position="305"/>
        <end position="319"/>
    </location>
</feature>
<evidence type="ECO:0000313" key="2">
    <source>
        <dbReference type="EMBL" id="MFG3013899.1"/>
    </source>
</evidence>
<protein>
    <recommendedName>
        <fullName evidence="4">Syndecan 1</fullName>
    </recommendedName>
</protein>
<sequence>MRPSDPAGPHPLTAARSAAHTAPAAPQTLSLLAARPLTLNTRPLEGTASPAAARPAARPVVAPRWPGTPTASAQLPATASGAPATSHSAAPHTRRSGPPAAARSTPAQPLAPRAQATSHTSAPPAPHAAVPATSPSTAPPALHAGPPPALRGTPESPRSTPSRSPGAPAAPPIQRASAVNPGSDGPFGAQGPGLRTTGSAASAQRLPVVRPGPPRSETPESGVLGPSGAVPARALPVTGPQAPPLRDRPAGTAAPAPAGNVPVVRWQRGGTAAPVQRAGTGAGDVASQRVPGVPAKGVPARGRPRSASASGTSSASGKNAARRDGPSSDPPDPGLDLDDLARRLLDPVGRLLRAELRRGRDRTGRPHDGRR</sequence>
<reference evidence="2 3" key="1">
    <citation type="submission" date="2024-10" db="EMBL/GenBank/DDBJ databases">
        <title>The Natural Products Discovery Center: Release of the First 8490 Sequenced Strains for Exploring Actinobacteria Biosynthetic Diversity.</title>
        <authorList>
            <person name="Kalkreuter E."/>
            <person name="Kautsar S.A."/>
            <person name="Yang D."/>
            <person name="Bader C.D."/>
            <person name="Teijaro C.N."/>
            <person name="Fluegel L."/>
            <person name="Davis C.M."/>
            <person name="Simpson J.R."/>
            <person name="Lauterbach L."/>
            <person name="Steele A.D."/>
            <person name="Gui C."/>
            <person name="Meng S."/>
            <person name="Li G."/>
            <person name="Viehrig K."/>
            <person name="Ye F."/>
            <person name="Su P."/>
            <person name="Kiefer A.F."/>
            <person name="Nichols A."/>
            <person name="Cepeda A.J."/>
            <person name="Yan W."/>
            <person name="Fan B."/>
            <person name="Jiang Y."/>
            <person name="Adhikari A."/>
            <person name="Zheng C.-J."/>
            <person name="Schuster L."/>
            <person name="Cowan T.M."/>
            <person name="Smanski M.J."/>
            <person name="Chevrette M.G."/>
            <person name="De Carvalho L.P.S."/>
            <person name="Shen B."/>
        </authorList>
    </citation>
    <scope>NUCLEOTIDE SEQUENCE [LARGE SCALE GENOMIC DNA]</scope>
    <source>
        <strain evidence="2 3">NPDC048320</strain>
    </source>
</reference>
<keyword evidence="3" id="KW-1185">Reference proteome</keyword>
<proteinExistence type="predicted"/>
<feature type="region of interest" description="Disordered" evidence="1">
    <location>
        <begin position="1"/>
        <end position="29"/>
    </location>
</feature>
<feature type="compositionally biased region" description="Polar residues" evidence="1">
    <location>
        <begin position="69"/>
        <end position="88"/>
    </location>
</feature>
<name>A0ABW7B9T1_9ACTN</name>
<feature type="compositionally biased region" description="Low complexity" evidence="1">
    <location>
        <begin position="116"/>
        <end position="167"/>
    </location>
</feature>
<accession>A0ABW7B9T1</accession>
<feature type="region of interest" description="Disordered" evidence="1">
    <location>
        <begin position="41"/>
        <end position="341"/>
    </location>
</feature>
<dbReference type="EMBL" id="JBICYV010000013">
    <property type="protein sequence ID" value="MFG3013899.1"/>
    <property type="molecule type" value="Genomic_DNA"/>
</dbReference>
<comment type="caution">
    <text evidence="2">The sequence shown here is derived from an EMBL/GenBank/DDBJ whole genome shotgun (WGS) entry which is preliminary data.</text>
</comment>
<evidence type="ECO:0000313" key="3">
    <source>
        <dbReference type="Proteomes" id="UP001604267"/>
    </source>
</evidence>
<gene>
    <name evidence="2" type="ORF">ACGFZB_26405</name>
</gene>
<dbReference type="Proteomes" id="UP001604267">
    <property type="component" value="Unassembled WGS sequence"/>
</dbReference>
<dbReference type="RefSeq" id="WP_392819922.1">
    <property type="nucleotide sequence ID" value="NZ_JBICYV010000013.1"/>
</dbReference>
<evidence type="ECO:0000256" key="1">
    <source>
        <dbReference type="SAM" id="MobiDB-lite"/>
    </source>
</evidence>
<evidence type="ECO:0008006" key="4">
    <source>
        <dbReference type="Google" id="ProtNLM"/>
    </source>
</evidence>